<evidence type="ECO:0000313" key="7">
    <source>
        <dbReference type="Proteomes" id="UP001187315"/>
    </source>
</evidence>
<keyword evidence="7" id="KW-1185">Reference proteome</keyword>
<dbReference type="PANTHER" id="PTHR10903:SF170">
    <property type="entry name" value="GTPASE IMAP FAMILY MEMBER 7"/>
    <property type="match status" value="1"/>
</dbReference>
<evidence type="ECO:0000256" key="4">
    <source>
        <dbReference type="SAM" id="MobiDB-lite"/>
    </source>
</evidence>
<dbReference type="InterPro" id="IPR006703">
    <property type="entry name" value="G_AIG1"/>
</dbReference>
<dbReference type="InterPro" id="IPR027417">
    <property type="entry name" value="P-loop_NTPase"/>
</dbReference>
<comment type="caution">
    <text evidence="6">The sequence shown here is derived from an EMBL/GenBank/DDBJ whole genome shotgun (WGS) entry which is preliminary data.</text>
</comment>
<evidence type="ECO:0000256" key="1">
    <source>
        <dbReference type="ARBA" id="ARBA00008535"/>
    </source>
</evidence>
<accession>A0AA88NQQ0</accession>
<evidence type="ECO:0000313" key="6">
    <source>
        <dbReference type="EMBL" id="KAK2864707.1"/>
    </source>
</evidence>
<evidence type="ECO:0000259" key="5">
    <source>
        <dbReference type="PROSITE" id="PS51720"/>
    </source>
</evidence>
<dbReference type="Pfam" id="PF04548">
    <property type="entry name" value="AIG1"/>
    <property type="match status" value="1"/>
</dbReference>
<dbReference type="AlphaFoldDB" id="A0AA88NQQ0"/>
<evidence type="ECO:0000256" key="2">
    <source>
        <dbReference type="ARBA" id="ARBA00022741"/>
    </source>
</evidence>
<feature type="region of interest" description="Disordered" evidence="4">
    <location>
        <begin position="1"/>
        <end position="22"/>
    </location>
</feature>
<keyword evidence="3" id="KW-0342">GTP-binding</keyword>
<keyword evidence="2" id="KW-0547">Nucleotide-binding</keyword>
<sequence>MKKRRGKTEKNTKGISRDEPDTRLKRVSMSELRIVLLGKSLSHTSSLGNLILGNSVFETEDSPHLVKQCKSVSRQVDGRNITIINAPHLFDPQLSQEELSQRIRDCVLHERGPHVFLLVVQPHDFTEEDRNQLRRILNNCSDEAIKSSIVITVDGKMKYF</sequence>
<dbReference type="EMBL" id="JAVHJS010000003">
    <property type="protein sequence ID" value="KAK2864707.1"/>
    <property type="molecule type" value="Genomic_DNA"/>
</dbReference>
<dbReference type="PROSITE" id="PS51720">
    <property type="entry name" value="G_AIG1"/>
    <property type="match status" value="1"/>
</dbReference>
<proteinExistence type="inferred from homology"/>
<name>A0AA88NQQ0_TACVA</name>
<dbReference type="InterPro" id="IPR045058">
    <property type="entry name" value="GIMA/IAN/Toc"/>
</dbReference>
<dbReference type="SUPFAM" id="SSF52540">
    <property type="entry name" value="P-loop containing nucleoside triphosphate hydrolases"/>
    <property type="match status" value="1"/>
</dbReference>
<gene>
    <name evidence="6" type="ORF">Q7C36_003861</name>
</gene>
<evidence type="ECO:0000256" key="3">
    <source>
        <dbReference type="ARBA" id="ARBA00023134"/>
    </source>
</evidence>
<organism evidence="6 7">
    <name type="scientific">Tachysurus vachellii</name>
    <name type="common">Darkbarbel catfish</name>
    <name type="synonym">Pelteobagrus vachellii</name>
    <dbReference type="NCBI Taxonomy" id="175792"/>
    <lineage>
        <taxon>Eukaryota</taxon>
        <taxon>Metazoa</taxon>
        <taxon>Chordata</taxon>
        <taxon>Craniata</taxon>
        <taxon>Vertebrata</taxon>
        <taxon>Euteleostomi</taxon>
        <taxon>Actinopterygii</taxon>
        <taxon>Neopterygii</taxon>
        <taxon>Teleostei</taxon>
        <taxon>Ostariophysi</taxon>
        <taxon>Siluriformes</taxon>
        <taxon>Bagridae</taxon>
        <taxon>Tachysurus</taxon>
    </lineage>
</organism>
<feature type="compositionally biased region" description="Basic and acidic residues" evidence="4">
    <location>
        <begin position="8"/>
        <end position="22"/>
    </location>
</feature>
<dbReference type="Proteomes" id="UP001187315">
    <property type="component" value="Unassembled WGS sequence"/>
</dbReference>
<comment type="similarity">
    <text evidence="1">Belongs to the TRAFAC class TrmE-Era-EngA-EngB-Septin-like GTPase superfamily. AIG1/Toc34/Toc159-like paraseptin GTPase family. IAN subfamily.</text>
</comment>
<dbReference type="PANTHER" id="PTHR10903">
    <property type="entry name" value="GTPASE, IMAP FAMILY MEMBER-RELATED"/>
    <property type="match status" value="1"/>
</dbReference>
<dbReference type="Gene3D" id="3.40.50.300">
    <property type="entry name" value="P-loop containing nucleotide triphosphate hydrolases"/>
    <property type="match status" value="1"/>
</dbReference>
<reference evidence="6" key="1">
    <citation type="submission" date="2023-08" db="EMBL/GenBank/DDBJ databases">
        <title>Pelteobagrus vachellii genome.</title>
        <authorList>
            <person name="Liu H."/>
        </authorList>
    </citation>
    <scope>NUCLEOTIDE SEQUENCE</scope>
    <source>
        <strain evidence="6">PRFRI_2022a</strain>
        <tissue evidence="6">Muscle</tissue>
    </source>
</reference>
<dbReference type="GO" id="GO:0005525">
    <property type="term" value="F:GTP binding"/>
    <property type="evidence" value="ECO:0007669"/>
    <property type="project" value="UniProtKB-KW"/>
</dbReference>
<feature type="domain" description="AIG1-type G" evidence="5">
    <location>
        <begin position="29"/>
        <end position="160"/>
    </location>
</feature>
<protein>
    <recommendedName>
        <fullName evidence="5">AIG1-type G domain-containing protein</fullName>
    </recommendedName>
</protein>